<evidence type="ECO:0000313" key="3">
    <source>
        <dbReference type="EMBL" id="THG39043.1"/>
    </source>
</evidence>
<dbReference type="PANTHER" id="PTHR33295:SF7">
    <property type="entry name" value="ATPASE"/>
    <property type="match status" value="1"/>
</dbReference>
<sequence length="460" mass="51450">MRRDVSAQLQEWKTSPFRKPLILKGARQVGKTKVLKEFGHAEFQNMAYVSLERIARDIPSEYAQFFEETLDPHRIVANLSLALGAPIVAGRTLLVLDEVQDCPAAINSLKYFCEDMPDLHVACAGSLLGVALAAESSFPVGKVDFLTLFPMTFFEFLDAVDQEALAFYGKELGDTRPLPDLFASRFEDALRAYFSVGGMPEAVLRWKTTHDISQVDDVLGALVDSYERDFAKHGGARQFAKISQVWQSLPSQLARENKKFLYGIVREGARAREYEDAVVWLESVGLIYRVNRSSRPGLPMSAYDESAFKVYALDIGILRRLARLDATVFSQNDKLFSEFKGAFAENYVLQALMPQLDVAPRYWTNERPRHEVDYLIQLANTVVPCEVKAGTNVKSPSLKYYFGKYVDATPLRVRFSLRNLSLDGDVLNVPLYLCDIAAKLIGENLPSASRTTGVANGKAD</sequence>
<dbReference type="Proteomes" id="UP000308978">
    <property type="component" value="Unassembled WGS sequence"/>
</dbReference>
<feature type="domain" description="DUF4143" evidence="2">
    <location>
        <begin position="227"/>
        <end position="390"/>
    </location>
</feature>
<evidence type="ECO:0000259" key="1">
    <source>
        <dbReference type="Pfam" id="PF13173"/>
    </source>
</evidence>
<dbReference type="SUPFAM" id="SSF52540">
    <property type="entry name" value="P-loop containing nucleoside triphosphate hydrolases"/>
    <property type="match status" value="1"/>
</dbReference>
<dbReference type="InterPro" id="IPR025420">
    <property type="entry name" value="DUF4143"/>
</dbReference>
<comment type="caution">
    <text evidence="3">The sequence shown here is derived from an EMBL/GenBank/DDBJ whole genome shotgun (WGS) entry which is preliminary data.</text>
</comment>
<organism evidence="3 4">
    <name type="scientific">Adlercreutzia caecimuris</name>
    <dbReference type="NCBI Taxonomy" id="671266"/>
    <lineage>
        <taxon>Bacteria</taxon>
        <taxon>Bacillati</taxon>
        <taxon>Actinomycetota</taxon>
        <taxon>Coriobacteriia</taxon>
        <taxon>Eggerthellales</taxon>
        <taxon>Eggerthellaceae</taxon>
        <taxon>Adlercreutzia</taxon>
    </lineage>
</organism>
<proteinExistence type="predicted"/>
<name>A0A4S4G6J2_9ACTN</name>
<dbReference type="PANTHER" id="PTHR33295">
    <property type="entry name" value="ATPASE"/>
    <property type="match status" value="1"/>
</dbReference>
<keyword evidence="3" id="KW-0547">Nucleotide-binding</keyword>
<dbReference type="Pfam" id="PF13635">
    <property type="entry name" value="DUF4143"/>
    <property type="match status" value="1"/>
</dbReference>
<dbReference type="InterPro" id="IPR041682">
    <property type="entry name" value="AAA_14"/>
</dbReference>
<keyword evidence="3" id="KW-0067">ATP-binding</keyword>
<accession>A0A4S4G6J2</accession>
<protein>
    <submittedName>
        <fullName evidence="3">ATP-binding protein</fullName>
    </submittedName>
</protein>
<gene>
    <name evidence="3" type="ORF">E5986_01105</name>
</gene>
<dbReference type="EMBL" id="SSTJ01000001">
    <property type="protein sequence ID" value="THG39043.1"/>
    <property type="molecule type" value="Genomic_DNA"/>
</dbReference>
<evidence type="ECO:0000259" key="2">
    <source>
        <dbReference type="Pfam" id="PF13635"/>
    </source>
</evidence>
<dbReference type="Pfam" id="PF13173">
    <property type="entry name" value="AAA_14"/>
    <property type="match status" value="1"/>
</dbReference>
<dbReference type="InterPro" id="IPR027417">
    <property type="entry name" value="P-loop_NTPase"/>
</dbReference>
<feature type="domain" description="AAA" evidence="1">
    <location>
        <begin position="18"/>
        <end position="157"/>
    </location>
</feature>
<dbReference type="AlphaFoldDB" id="A0A4S4G6J2"/>
<reference evidence="3 4" key="1">
    <citation type="submission" date="2019-04" db="EMBL/GenBank/DDBJ databases">
        <title>Microbes associate with the intestines of laboratory mice.</title>
        <authorList>
            <person name="Navarre W."/>
            <person name="Wong E."/>
            <person name="Huang K.C."/>
            <person name="Tropini C."/>
            <person name="Ng K."/>
            <person name="Yu B."/>
        </authorList>
    </citation>
    <scope>NUCLEOTIDE SEQUENCE [LARGE SCALE GENOMIC DNA]</scope>
    <source>
        <strain evidence="3 4">NM80_B27</strain>
    </source>
</reference>
<evidence type="ECO:0000313" key="4">
    <source>
        <dbReference type="Proteomes" id="UP000308978"/>
    </source>
</evidence>
<dbReference type="GO" id="GO:0005524">
    <property type="term" value="F:ATP binding"/>
    <property type="evidence" value="ECO:0007669"/>
    <property type="project" value="UniProtKB-KW"/>
</dbReference>